<name>A0AAD3XKG2_NEPGR</name>
<dbReference type="Gene3D" id="3.30.300.10">
    <property type="match status" value="2"/>
</dbReference>
<comment type="subcellular location">
    <subcellularLocation>
        <location evidence="3">Cytoplasm</location>
    </subcellularLocation>
</comment>
<dbReference type="InterPro" id="IPR022629">
    <property type="entry name" value="S-AdoMet_synt_central"/>
</dbReference>
<accession>A0AAD3XKG2</accession>
<evidence type="ECO:0000259" key="14">
    <source>
        <dbReference type="Pfam" id="PF02773"/>
    </source>
</evidence>
<evidence type="ECO:0008006" key="17">
    <source>
        <dbReference type="Google" id="ProtNLM"/>
    </source>
</evidence>
<feature type="domain" description="S-adenosylmethionine synthetase C-terminal" evidence="14">
    <location>
        <begin position="58"/>
        <end position="90"/>
    </location>
</feature>
<keyword evidence="11" id="KW-0630">Potassium</keyword>
<keyword evidence="12" id="KW-0170">Cobalt</keyword>
<comment type="cofactor">
    <cofactor evidence="1">
        <name>Mn(2+)</name>
        <dbReference type="ChEBI" id="CHEBI:29035"/>
    </cofactor>
</comment>
<sequence>MVAVRVHTVLIFTQHDETITNDEIAADLKEHVIKPVIPEKYLVEKTIFHLNPYGRFVIGVPHGDAGLTGQKIINDTYGGWGAHGGSAFSALMELRWMA</sequence>
<organism evidence="15 16">
    <name type="scientific">Nepenthes gracilis</name>
    <name type="common">Slender pitcher plant</name>
    <dbReference type="NCBI Taxonomy" id="150966"/>
    <lineage>
        <taxon>Eukaryota</taxon>
        <taxon>Viridiplantae</taxon>
        <taxon>Streptophyta</taxon>
        <taxon>Embryophyta</taxon>
        <taxon>Tracheophyta</taxon>
        <taxon>Spermatophyta</taxon>
        <taxon>Magnoliopsida</taxon>
        <taxon>eudicotyledons</taxon>
        <taxon>Gunneridae</taxon>
        <taxon>Pentapetalae</taxon>
        <taxon>Caryophyllales</taxon>
        <taxon>Nepenthaceae</taxon>
        <taxon>Nepenthes</taxon>
    </lineage>
</organism>
<keyword evidence="6" id="KW-0808">Transferase</keyword>
<comment type="caution">
    <text evidence="15">The sequence shown here is derived from an EMBL/GenBank/DDBJ whole genome shotgun (WGS) entry which is preliminary data.</text>
</comment>
<gene>
    <name evidence="15" type="ORF">Nepgr_009550</name>
</gene>
<keyword evidence="16" id="KW-1185">Reference proteome</keyword>
<comment type="cofactor">
    <cofactor evidence="2">
        <name>Co(2+)</name>
        <dbReference type="ChEBI" id="CHEBI:48828"/>
    </cofactor>
</comment>
<reference evidence="15" key="1">
    <citation type="submission" date="2023-05" db="EMBL/GenBank/DDBJ databases">
        <title>Nepenthes gracilis genome sequencing.</title>
        <authorList>
            <person name="Fukushima K."/>
        </authorList>
    </citation>
    <scope>NUCLEOTIDE SEQUENCE</scope>
    <source>
        <strain evidence="15">SING2019-196</strain>
    </source>
</reference>
<dbReference type="Pfam" id="PF02773">
    <property type="entry name" value="S-AdoMet_synt_C"/>
    <property type="match status" value="1"/>
</dbReference>
<dbReference type="GO" id="GO:0006730">
    <property type="term" value="P:one-carbon metabolic process"/>
    <property type="evidence" value="ECO:0007669"/>
    <property type="project" value="UniProtKB-KW"/>
</dbReference>
<dbReference type="GO" id="GO:0046872">
    <property type="term" value="F:metal ion binding"/>
    <property type="evidence" value="ECO:0007669"/>
    <property type="project" value="UniProtKB-KW"/>
</dbReference>
<evidence type="ECO:0000256" key="7">
    <source>
        <dbReference type="ARBA" id="ARBA00022723"/>
    </source>
</evidence>
<evidence type="ECO:0000256" key="3">
    <source>
        <dbReference type="ARBA" id="ARBA00004496"/>
    </source>
</evidence>
<keyword evidence="10" id="KW-0460">Magnesium</keyword>
<evidence type="ECO:0000256" key="11">
    <source>
        <dbReference type="ARBA" id="ARBA00022958"/>
    </source>
</evidence>
<keyword evidence="9" id="KW-0067">ATP-binding</keyword>
<proteinExistence type="predicted"/>
<dbReference type="SUPFAM" id="SSF55973">
    <property type="entry name" value="S-adenosylmethionine synthetase"/>
    <property type="match status" value="2"/>
</dbReference>
<dbReference type="Pfam" id="PF02772">
    <property type="entry name" value="S-AdoMet_synt_M"/>
    <property type="match status" value="1"/>
</dbReference>
<evidence type="ECO:0000256" key="1">
    <source>
        <dbReference type="ARBA" id="ARBA00001936"/>
    </source>
</evidence>
<dbReference type="GO" id="GO:0005524">
    <property type="term" value="F:ATP binding"/>
    <property type="evidence" value="ECO:0007669"/>
    <property type="project" value="UniProtKB-KW"/>
</dbReference>
<keyword evidence="7" id="KW-0479">Metal-binding</keyword>
<evidence type="ECO:0000256" key="4">
    <source>
        <dbReference type="ARBA" id="ARBA00022490"/>
    </source>
</evidence>
<keyword evidence="8" id="KW-0547">Nucleotide-binding</keyword>
<evidence type="ECO:0000256" key="12">
    <source>
        <dbReference type="ARBA" id="ARBA00023285"/>
    </source>
</evidence>
<evidence type="ECO:0000256" key="2">
    <source>
        <dbReference type="ARBA" id="ARBA00001941"/>
    </source>
</evidence>
<dbReference type="GO" id="GO:0006556">
    <property type="term" value="P:S-adenosylmethionine biosynthetic process"/>
    <property type="evidence" value="ECO:0007669"/>
    <property type="project" value="InterPro"/>
</dbReference>
<dbReference type="EMBL" id="BSYO01000007">
    <property type="protein sequence ID" value="GMH07710.1"/>
    <property type="molecule type" value="Genomic_DNA"/>
</dbReference>
<evidence type="ECO:0000256" key="9">
    <source>
        <dbReference type="ARBA" id="ARBA00022840"/>
    </source>
</evidence>
<protein>
    <recommendedName>
        <fullName evidence="17">Methionine adenosyltransferase</fullName>
    </recommendedName>
</protein>
<evidence type="ECO:0000313" key="16">
    <source>
        <dbReference type="Proteomes" id="UP001279734"/>
    </source>
</evidence>
<feature type="domain" description="S-adenosylmethionine synthetase central" evidence="13">
    <location>
        <begin position="3"/>
        <end position="56"/>
    </location>
</feature>
<dbReference type="GO" id="GO:0004478">
    <property type="term" value="F:methionine adenosyltransferase activity"/>
    <property type="evidence" value="ECO:0007669"/>
    <property type="project" value="InterPro"/>
</dbReference>
<dbReference type="Proteomes" id="UP001279734">
    <property type="component" value="Unassembled WGS sequence"/>
</dbReference>
<evidence type="ECO:0000256" key="10">
    <source>
        <dbReference type="ARBA" id="ARBA00022842"/>
    </source>
</evidence>
<dbReference type="InterPro" id="IPR022636">
    <property type="entry name" value="S-AdoMet_synthetase_sfam"/>
</dbReference>
<evidence type="ECO:0000313" key="15">
    <source>
        <dbReference type="EMBL" id="GMH07710.1"/>
    </source>
</evidence>
<dbReference type="InterPro" id="IPR022630">
    <property type="entry name" value="S-AdoMet_synt_C"/>
</dbReference>
<dbReference type="PANTHER" id="PTHR11964">
    <property type="entry name" value="S-ADENOSYLMETHIONINE SYNTHETASE"/>
    <property type="match status" value="1"/>
</dbReference>
<keyword evidence="4" id="KW-0963">Cytoplasm</keyword>
<evidence type="ECO:0000259" key="13">
    <source>
        <dbReference type="Pfam" id="PF02772"/>
    </source>
</evidence>
<evidence type="ECO:0000256" key="5">
    <source>
        <dbReference type="ARBA" id="ARBA00022563"/>
    </source>
</evidence>
<evidence type="ECO:0000256" key="8">
    <source>
        <dbReference type="ARBA" id="ARBA00022741"/>
    </source>
</evidence>
<dbReference type="GO" id="GO:0005737">
    <property type="term" value="C:cytoplasm"/>
    <property type="evidence" value="ECO:0007669"/>
    <property type="project" value="UniProtKB-SubCell"/>
</dbReference>
<keyword evidence="5" id="KW-0554">One-carbon metabolism</keyword>
<dbReference type="InterPro" id="IPR002133">
    <property type="entry name" value="S-AdoMet_synthetase"/>
</dbReference>
<evidence type="ECO:0000256" key="6">
    <source>
        <dbReference type="ARBA" id="ARBA00022679"/>
    </source>
</evidence>
<dbReference type="AlphaFoldDB" id="A0AAD3XKG2"/>